<reference evidence="2 3" key="1">
    <citation type="journal article" date="2014" name="BMC Genomics">
        <title>Comparative genomics of the major fungal agents of human and animal Sporotrichosis: Sporothrix schenckii and Sporothrix brasiliensis.</title>
        <authorList>
            <person name="Teixeira M.M."/>
            <person name="de Almeida L.G."/>
            <person name="Kubitschek-Barreira P."/>
            <person name="Alves F.L."/>
            <person name="Kioshima E.S."/>
            <person name="Abadio A.K."/>
            <person name="Fernandes L."/>
            <person name="Derengowski L.S."/>
            <person name="Ferreira K.S."/>
            <person name="Souza R.C."/>
            <person name="Ruiz J.C."/>
            <person name="de Andrade N.C."/>
            <person name="Paes H.C."/>
            <person name="Nicola A.M."/>
            <person name="Albuquerque P."/>
            <person name="Gerber A.L."/>
            <person name="Martins V.P."/>
            <person name="Peconick L.D."/>
            <person name="Neto A.V."/>
            <person name="Chaucanez C.B."/>
            <person name="Silva P.A."/>
            <person name="Cunha O.L."/>
            <person name="de Oliveira F.F."/>
            <person name="dos Santos T.C."/>
            <person name="Barros A.L."/>
            <person name="Soares M.A."/>
            <person name="de Oliveira L.M."/>
            <person name="Marini M.M."/>
            <person name="Villalobos-Duno H."/>
            <person name="Cunha M.M."/>
            <person name="de Hoog S."/>
            <person name="da Silveira J.F."/>
            <person name="Henrissat B."/>
            <person name="Nino-Vega G.A."/>
            <person name="Cisalpino P.S."/>
            <person name="Mora-Montes H.M."/>
            <person name="Almeida S.R."/>
            <person name="Stajich J.E."/>
            <person name="Lopes-Bezerra L.M."/>
            <person name="Vasconcelos A.T."/>
            <person name="Felipe M.S."/>
        </authorList>
    </citation>
    <scope>NUCLEOTIDE SEQUENCE [LARGE SCALE GENOMIC DNA]</scope>
    <source>
        <strain evidence="2 3">5110</strain>
    </source>
</reference>
<protein>
    <submittedName>
        <fullName evidence="2">Uncharacterized protein</fullName>
    </submittedName>
</protein>
<dbReference type="Proteomes" id="UP000031575">
    <property type="component" value="Unassembled WGS sequence"/>
</dbReference>
<comment type="caution">
    <text evidence="2">The sequence shown here is derived from an EMBL/GenBank/DDBJ whole genome shotgun (WGS) entry which is preliminary data.</text>
</comment>
<keyword evidence="3" id="KW-1185">Reference proteome</keyword>
<name>A0A0C2IJM1_9PEZI</name>
<sequence length="191" mass="20761">MDKVQDAAQKEWRQEWLQFLGDGFSGDEAKARPHKTRKRVKSDSSNSVGSSSKRKKKADASPILGSLDIVSLSQEESAIDMAAAAGAALAAAKATSRINTVMEIIPLRPLQHVQPTMAWDFDGTQSTVIKTEVDDANMGDDVVAIPSSCNENGQVNEIIDDEVAVHYSALPPLRHERRRSPTYSSLVALES</sequence>
<dbReference type="HOGENOM" id="CLU_1422266_0_0_1"/>
<evidence type="ECO:0000313" key="3">
    <source>
        <dbReference type="Proteomes" id="UP000031575"/>
    </source>
</evidence>
<evidence type="ECO:0000313" key="2">
    <source>
        <dbReference type="EMBL" id="KIH89361.1"/>
    </source>
</evidence>
<feature type="region of interest" description="Disordered" evidence="1">
    <location>
        <begin position="23"/>
        <end position="59"/>
    </location>
</feature>
<dbReference type="RefSeq" id="XP_040617371.1">
    <property type="nucleotide sequence ID" value="XM_040765821.1"/>
</dbReference>
<dbReference type="VEuPathDB" id="FungiDB:SPBR_07567"/>
<dbReference type="GeneID" id="63680742"/>
<dbReference type="AlphaFoldDB" id="A0A0C2IJM1"/>
<gene>
    <name evidence="2" type="ORF">SPBR_07567</name>
</gene>
<accession>A0A0C2IJM1</accession>
<organism evidence="2 3">
    <name type="scientific">Sporothrix brasiliensis 5110</name>
    <dbReference type="NCBI Taxonomy" id="1398154"/>
    <lineage>
        <taxon>Eukaryota</taxon>
        <taxon>Fungi</taxon>
        <taxon>Dikarya</taxon>
        <taxon>Ascomycota</taxon>
        <taxon>Pezizomycotina</taxon>
        <taxon>Sordariomycetes</taxon>
        <taxon>Sordariomycetidae</taxon>
        <taxon>Ophiostomatales</taxon>
        <taxon>Ophiostomataceae</taxon>
        <taxon>Sporothrix</taxon>
    </lineage>
</organism>
<dbReference type="EMBL" id="AWTV01000009">
    <property type="protein sequence ID" value="KIH89361.1"/>
    <property type="molecule type" value="Genomic_DNA"/>
</dbReference>
<evidence type="ECO:0000256" key="1">
    <source>
        <dbReference type="SAM" id="MobiDB-lite"/>
    </source>
</evidence>
<dbReference type="OrthoDB" id="10473263at2759"/>
<proteinExistence type="predicted"/>